<comment type="caution">
    <text evidence="7">The sequence shown here is derived from an EMBL/GenBank/DDBJ whole genome shotgun (WGS) entry which is preliminary data.</text>
</comment>
<organism evidence="7 8">
    <name type="scientific">Cryptolaemus montrouzieri</name>
    <dbReference type="NCBI Taxonomy" id="559131"/>
    <lineage>
        <taxon>Eukaryota</taxon>
        <taxon>Metazoa</taxon>
        <taxon>Ecdysozoa</taxon>
        <taxon>Arthropoda</taxon>
        <taxon>Hexapoda</taxon>
        <taxon>Insecta</taxon>
        <taxon>Pterygota</taxon>
        <taxon>Neoptera</taxon>
        <taxon>Endopterygota</taxon>
        <taxon>Coleoptera</taxon>
        <taxon>Polyphaga</taxon>
        <taxon>Cucujiformia</taxon>
        <taxon>Coccinelloidea</taxon>
        <taxon>Coccinellidae</taxon>
        <taxon>Scymninae</taxon>
        <taxon>Scymnini</taxon>
        <taxon>Cryptolaemus</taxon>
    </lineage>
</organism>
<accession>A0ABD2MGB6</accession>
<sequence>MEDKELHSKENTFVFIDINFGNERVGRLVIELFNKVAPKTVENFRALCTGEKGLGKHNKPLHYKGCRFHRIISQCFVQSGDIINNNGTGGESIYDDVFDIENYKLQHTKEGLIGMSTISGTNSVNSQFYITSAPCEHLDGTNIVFGTVRKGLDIIKEMATVERINDHPVQDILITDCGELKKGQPWNIHIVDETEDMYPPWPNDWEEGNDSTGIEKAITTIRESGNFYFLKKNYSSSQNKYLKTLRYIDWYLKSGKYSDNVFIDNCKFRTLLNLAAVNLKSKKYKEALHYCNQCETIDANNGKVYYRRAQAKLGLRDIDEALDDLRKAMSLLPNDKSIQNILKIAKSDKLLHLKKEREFFRRVFK</sequence>
<dbReference type="PROSITE" id="PS50072">
    <property type="entry name" value="CSA_PPIASE_2"/>
    <property type="match status" value="1"/>
</dbReference>
<evidence type="ECO:0000256" key="4">
    <source>
        <dbReference type="ARBA" id="ARBA00023235"/>
    </source>
</evidence>
<dbReference type="SMART" id="SM00028">
    <property type="entry name" value="TPR"/>
    <property type="match status" value="2"/>
</dbReference>
<dbReference type="InterPro" id="IPR019734">
    <property type="entry name" value="TPR_rpt"/>
</dbReference>
<reference evidence="7 8" key="1">
    <citation type="journal article" date="2021" name="BMC Biol.">
        <title>Horizontally acquired antibacterial genes associated with adaptive radiation of ladybird beetles.</title>
        <authorList>
            <person name="Li H.S."/>
            <person name="Tang X.F."/>
            <person name="Huang Y.H."/>
            <person name="Xu Z.Y."/>
            <person name="Chen M.L."/>
            <person name="Du X.Y."/>
            <person name="Qiu B.Y."/>
            <person name="Chen P.T."/>
            <person name="Zhang W."/>
            <person name="Slipinski A."/>
            <person name="Escalona H.E."/>
            <person name="Waterhouse R.M."/>
            <person name="Zwick A."/>
            <person name="Pang H."/>
        </authorList>
    </citation>
    <scope>NUCLEOTIDE SEQUENCE [LARGE SCALE GENOMIC DNA]</scope>
    <source>
        <strain evidence="7">SYSU2018</strain>
    </source>
</reference>
<dbReference type="InterPro" id="IPR011990">
    <property type="entry name" value="TPR-like_helical_dom_sf"/>
</dbReference>
<dbReference type="FunFam" id="2.40.100.10:FF:000025">
    <property type="entry name" value="Peptidyl-prolyl cis-trans isomerase CYP19-2"/>
    <property type="match status" value="1"/>
</dbReference>
<keyword evidence="4" id="KW-0413">Isomerase</keyword>
<dbReference type="EC" id="5.2.1.8" evidence="2"/>
<evidence type="ECO:0000259" key="6">
    <source>
        <dbReference type="PROSITE" id="PS50072"/>
    </source>
</evidence>
<dbReference type="PANTHER" id="PTHR11071">
    <property type="entry name" value="PEPTIDYL-PROLYL CIS-TRANS ISOMERASE"/>
    <property type="match status" value="1"/>
</dbReference>
<evidence type="ECO:0000256" key="5">
    <source>
        <dbReference type="PROSITE-ProRule" id="PRU00339"/>
    </source>
</evidence>
<dbReference type="PROSITE" id="PS50005">
    <property type="entry name" value="TPR"/>
    <property type="match status" value="1"/>
</dbReference>
<dbReference type="PRINTS" id="PR00153">
    <property type="entry name" value="CSAPPISMRASE"/>
</dbReference>
<dbReference type="EMBL" id="JABFTP020000001">
    <property type="protein sequence ID" value="KAL3265434.1"/>
    <property type="molecule type" value="Genomic_DNA"/>
</dbReference>
<evidence type="ECO:0000313" key="8">
    <source>
        <dbReference type="Proteomes" id="UP001516400"/>
    </source>
</evidence>
<dbReference type="AlphaFoldDB" id="A0ABD2MGB6"/>
<dbReference type="InterPro" id="IPR029000">
    <property type="entry name" value="Cyclophilin-like_dom_sf"/>
</dbReference>
<evidence type="ECO:0000256" key="1">
    <source>
        <dbReference type="ARBA" id="ARBA00000971"/>
    </source>
</evidence>
<feature type="domain" description="PPIase cyclophilin-type" evidence="6">
    <location>
        <begin position="15"/>
        <end position="179"/>
    </location>
</feature>
<protein>
    <recommendedName>
        <fullName evidence="2">peptidylprolyl isomerase</fullName>
        <ecNumber evidence="2">5.2.1.8</ecNumber>
    </recommendedName>
</protein>
<dbReference type="Gene3D" id="1.25.40.10">
    <property type="entry name" value="Tetratricopeptide repeat domain"/>
    <property type="match status" value="1"/>
</dbReference>
<dbReference type="Pfam" id="PF00160">
    <property type="entry name" value="Pro_isomerase"/>
    <property type="match status" value="1"/>
</dbReference>
<keyword evidence="5" id="KW-0802">TPR repeat</keyword>
<gene>
    <name evidence="7" type="ORF">HHI36_009638</name>
</gene>
<dbReference type="GO" id="GO:0003755">
    <property type="term" value="F:peptidyl-prolyl cis-trans isomerase activity"/>
    <property type="evidence" value="ECO:0007669"/>
    <property type="project" value="UniProtKB-KW"/>
</dbReference>
<feature type="repeat" description="TPR" evidence="5">
    <location>
        <begin position="302"/>
        <end position="335"/>
    </location>
</feature>
<dbReference type="SUPFAM" id="SSF50891">
    <property type="entry name" value="Cyclophilin-like"/>
    <property type="match status" value="1"/>
</dbReference>
<evidence type="ECO:0000256" key="2">
    <source>
        <dbReference type="ARBA" id="ARBA00013194"/>
    </source>
</evidence>
<comment type="catalytic activity">
    <reaction evidence="1">
        <text>[protein]-peptidylproline (omega=180) = [protein]-peptidylproline (omega=0)</text>
        <dbReference type="Rhea" id="RHEA:16237"/>
        <dbReference type="Rhea" id="RHEA-COMP:10747"/>
        <dbReference type="Rhea" id="RHEA-COMP:10748"/>
        <dbReference type="ChEBI" id="CHEBI:83833"/>
        <dbReference type="ChEBI" id="CHEBI:83834"/>
        <dbReference type="EC" id="5.2.1.8"/>
    </reaction>
</comment>
<dbReference type="InterPro" id="IPR002130">
    <property type="entry name" value="Cyclophilin-type_PPIase_dom"/>
</dbReference>
<keyword evidence="8" id="KW-1185">Reference proteome</keyword>
<dbReference type="Gene3D" id="2.40.100.10">
    <property type="entry name" value="Cyclophilin-like"/>
    <property type="match status" value="1"/>
</dbReference>
<proteinExistence type="predicted"/>
<dbReference type="SUPFAM" id="SSF48452">
    <property type="entry name" value="TPR-like"/>
    <property type="match status" value="1"/>
</dbReference>
<name>A0ABD2MGB6_9CUCU</name>
<evidence type="ECO:0000256" key="3">
    <source>
        <dbReference type="ARBA" id="ARBA00023110"/>
    </source>
</evidence>
<dbReference type="Pfam" id="PF13181">
    <property type="entry name" value="TPR_8"/>
    <property type="match status" value="2"/>
</dbReference>
<dbReference type="Proteomes" id="UP001516400">
    <property type="component" value="Unassembled WGS sequence"/>
</dbReference>
<evidence type="ECO:0000313" key="7">
    <source>
        <dbReference type="EMBL" id="KAL3265434.1"/>
    </source>
</evidence>
<dbReference type="PANTHER" id="PTHR11071:SF561">
    <property type="entry name" value="PEPTIDYL-PROLYL CIS-TRANS ISOMERASE D-RELATED"/>
    <property type="match status" value="1"/>
</dbReference>
<keyword evidence="3" id="KW-0697">Rotamase</keyword>